<proteinExistence type="predicted"/>
<dbReference type="EMBL" id="VXIS01000009">
    <property type="protein sequence ID" value="KAA8914063.1"/>
    <property type="molecule type" value="Genomic_DNA"/>
</dbReference>
<sequence>MATLCTIPPELRIEILSRLPDLRSLAAAIFTSRAIYEAFTIARNDVMQRVLDAEVPLASITSELELLLPQDCVGALQDRSSSVRGEALNMLCLYHGFVSAWCRRFCEETLLELPCQARGPASPSERLRIQRAFYRFWALSRAVAASGVQQRTASVDSSFAKTYMLRYSLWEIAEITLIYRYIYSKPREWCFYCRTPQMNEVIRNWFWSDFGGPNSHTVSTLALLDLPMLYAVLFAPKSTLCTLEAYILRQLGRHRSWEDLFTADRANRDRDPAAFPPRCICTRRDMPTDEYDACLRATAEHVGTLSEAALRGGQVRYDLALWDDSRLARLGLFLPAV</sequence>
<dbReference type="InParanoid" id="A0A5J5FAE5"/>
<gene>
    <name evidence="1" type="ORF">FN846DRAFT_902353</name>
</gene>
<protein>
    <recommendedName>
        <fullName evidence="3">F-box domain-containing protein</fullName>
    </recommendedName>
</protein>
<evidence type="ECO:0000313" key="2">
    <source>
        <dbReference type="Proteomes" id="UP000326924"/>
    </source>
</evidence>
<comment type="caution">
    <text evidence="1">The sequence shown here is derived from an EMBL/GenBank/DDBJ whole genome shotgun (WGS) entry which is preliminary data.</text>
</comment>
<dbReference type="Proteomes" id="UP000326924">
    <property type="component" value="Unassembled WGS sequence"/>
</dbReference>
<dbReference type="AlphaFoldDB" id="A0A5J5FAE5"/>
<accession>A0A5J5FAE5</accession>
<dbReference type="OrthoDB" id="5304511at2759"/>
<name>A0A5J5FAE5_9PEZI</name>
<evidence type="ECO:0000313" key="1">
    <source>
        <dbReference type="EMBL" id="KAA8914063.1"/>
    </source>
</evidence>
<keyword evidence="2" id="KW-1185">Reference proteome</keyword>
<reference evidence="1 2" key="1">
    <citation type="submission" date="2019-09" db="EMBL/GenBank/DDBJ databases">
        <title>Draft genome of the ectomycorrhizal ascomycete Sphaerosporella brunnea.</title>
        <authorList>
            <consortium name="DOE Joint Genome Institute"/>
            <person name="Benucci G.M."/>
            <person name="Marozzi G."/>
            <person name="Antonielli L."/>
            <person name="Sanchez S."/>
            <person name="Marco P."/>
            <person name="Wang X."/>
            <person name="Falini L.B."/>
            <person name="Barry K."/>
            <person name="Haridas S."/>
            <person name="Lipzen A."/>
            <person name="Labutti K."/>
            <person name="Grigoriev I.V."/>
            <person name="Murat C."/>
            <person name="Martin F."/>
            <person name="Albertini E."/>
            <person name="Donnini D."/>
            <person name="Bonito G."/>
        </authorList>
    </citation>
    <scope>NUCLEOTIDE SEQUENCE [LARGE SCALE GENOMIC DNA]</scope>
    <source>
        <strain evidence="1 2">Sb_GMNB300</strain>
    </source>
</reference>
<evidence type="ECO:0008006" key="3">
    <source>
        <dbReference type="Google" id="ProtNLM"/>
    </source>
</evidence>
<organism evidence="1 2">
    <name type="scientific">Sphaerosporella brunnea</name>
    <dbReference type="NCBI Taxonomy" id="1250544"/>
    <lineage>
        <taxon>Eukaryota</taxon>
        <taxon>Fungi</taxon>
        <taxon>Dikarya</taxon>
        <taxon>Ascomycota</taxon>
        <taxon>Pezizomycotina</taxon>
        <taxon>Pezizomycetes</taxon>
        <taxon>Pezizales</taxon>
        <taxon>Pyronemataceae</taxon>
        <taxon>Sphaerosporella</taxon>
    </lineage>
</organism>